<dbReference type="STRING" id="436010.A0A166LRZ0"/>
<dbReference type="EMBL" id="KV417533">
    <property type="protein sequence ID" value="KZP23258.1"/>
    <property type="molecule type" value="Genomic_DNA"/>
</dbReference>
<dbReference type="OrthoDB" id="1470350at2759"/>
<dbReference type="InterPro" id="IPR050121">
    <property type="entry name" value="Cytochrome_P450_monoxygenase"/>
</dbReference>
<evidence type="ECO:0000313" key="15">
    <source>
        <dbReference type="EMBL" id="KZP23258.1"/>
    </source>
</evidence>
<reference evidence="15 16" key="1">
    <citation type="journal article" date="2016" name="Mol. Biol. Evol.">
        <title>Comparative Genomics of Early-Diverging Mushroom-Forming Fungi Provides Insights into the Origins of Lignocellulose Decay Capabilities.</title>
        <authorList>
            <person name="Nagy L.G."/>
            <person name="Riley R."/>
            <person name="Tritt A."/>
            <person name="Adam C."/>
            <person name="Daum C."/>
            <person name="Floudas D."/>
            <person name="Sun H."/>
            <person name="Yadav J.S."/>
            <person name="Pangilinan J."/>
            <person name="Larsson K.H."/>
            <person name="Matsuura K."/>
            <person name="Barry K."/>
            <person name="Labutti K."/>
            <person name="Kuo R."/>
            <person name="Ohm R.A."/>
            <person name="Bhattacharya S.S."/>
            <person name="Shirouzu T."/>
            <person name="Yoshinaga Y."/>
            <person name="Martin F.M."/>
            <person name="Grigoriev I.V."/>
            <person name="Hibbett D.S."/>
        </authorList>
    </citation>
    <scope>NUCLEOTIDE SEQUENCE [LARGE SCALE GENOMIC DNA]</scope>
    <source>
        <strain evidence="15 16">CBS 109695</strain>
    </source>
</reference>
<evidence type="ECO:0000256" key="3">
    <source>
        <dbReference type="ARBA" id="ARBA00004721"/>
    </source>
</evidence>
<dbReference type="InterPro" id="IPR002401">
    <property type="entry name" value="Cyt_P450_E_grp-I"/>
</dbReference>
<dbReference type="PANTHER" id="PTHR24305">
    <property type="entry name" value="CYTOCHROME P450"/>
    <property type="match status" value="1"/>
</dbReference>
<proteinExistence type="inferred from homology"/>
<evidence type="ECO:0000256" key="6">
    <source>
        <dbReference type="ARBA" id="ARBA00022692"/>
    </source>
</evidence>
<dbReference type="GO" id="GO:0020037">
    <property type="term" value="F:heme binding"/>
    <property type="evidence" value="ECO:0007669"/>
    <property type="project" value="InterPro"/>
</dbReference>
<evidence type="ECO:0000256" key="10">
    <source>
        <dbReference type="ARBA" id="ARBA00023004"/>
    </source>
</evidence>
<dbReference type="InterPro" id="IPR001128">
    <property type="entry name" value="Cyt_P450"/>
</dbReference>
<keyword evidence="6" id="KW-0812">Transmembrane</keyword>
<gene>
    <name evidence="15" type="ORF">FIBSPDRAFT_823566</name>
</gene>
<dbReference type="Gene3D" id="1.10.630.10">
    <property type="entry name" value="Cytochrome P450"/>
    <property type="match status" value="1"/>
</dbReference>
<keyword evidence="8" id="KW-1133">Transmembrane helix</keyword>
<evidence type="ECO:0000256" key="13">
    <source>
        <dbReference type="PIRSR" id="PIRSR602401-1"/>
    </source>
</evidence>
<evidence type="ECO:0000256" key="9">
    <source>
        <dbReference type="ARBA" id="ARBA00023002"/>
    </source>
</evidence>
<evidence type="ECO:0000256" key="12">
    <source>
        <dbReference type="ARBA" id="ARBA00023136"/>
    </source>
</evidence>
<dbReference type="PRINTS" id="PR00463">
    <property type="entry name" value="EP450I"/>
</dbReference>
<accession>A0A166LRZ0</accession>
<evidence type="ECO:0000256" key="2">
    <source>
        <dbReference type="ARBA" id="ARBA00004370"/>
    </source>
</evidence>
<evidence type="ECO:0000256" key="8">
    <source>
        <dbReference type="ARBA" id="ARBA00022989"/>
    </source>
</evidence>
<protein>
    <submittedName>
        <fullName evidence="15">Cytochrome P450</fullName>
    </submittedName>
</protein>
<dbReference type="Proteomes" id="UP000076532">
    <property type="component" value="Unassembled WGS sequence"/>
</dbReference>
<dbReference type="PROSITE" id="PS00086">
    <property type="entry name" value="CYTOCHROME_P450"/>
    <property type="match status" value="1"/>
</dbReference>
<keyword evidence="7 13" id="KW-0479">Metal-binding</keyword>
<feature type="binding site" description="axial binding residue" evidence="13">
    <location>
        <position position="469"/>
    </location>
    <ligand>
        <name>heme</name>
        <dbReference type="ChEBI" id="CHEBI:30413"/>
    </ligand>
    <ligandPart>
        <name>Fe</name>
        <dbReference type="ChEBI" id="CHEBI:18248"/>
    </ligandPart>
</feature>
<dbReference type="GO" id="GO:0005506">
    <property type="term" value="F:iron ion binding"/>
    <property type="evidence" value="ECO:0007669"/>
    <property type="project" value="InterPro"/>
</dbReference>
<keyword evidence="5 13" id="KW-0349">Heme</keyword>
<dbReference type="GO" id="GO:0016705">
    <property type="term" value="F:oxidoreductase activity, acting on paired donors, with incorporation or reduction of molecular oxygen"/>
    <property type="evidence" value="ECO:0007669"/>
    <property type="project" value="InterPro"/>
</dbReference>
<dbReference type="GO" id="GO:0004497">
    <property type="term" value="F:monooxygenase activity"/>
    <property type="evidence" value="ECO:0007669"/>
    <property type="project" value="UniProtKB-KW"/>
</dbReference>
<comment type="similarity">
    <text evidence="4 14">Belongs to the cytochrome P450 family.</text>
</comment>
<keyword evidence="11 14" id="KW-0503">Monooxygenase</keyword>
<evidence type="ECO:0000256" key="14">
    <source>
        <dbReference type="RuleBase" id="RU000461"/>
    </source>
</evidence>
<evidence type="ECO:0000313" key="16">
    <source>
        <dbReference type="Proteomes" id="UP000076532"/>
    </source>
</evidence>
<keyword evidence="10 13" id="KW-0408">Iron</keyword>
<dbReference type="InterPro" id="IPR017972">
    <property type="entry name" value="Cyt_P450_CS"/>
</dbReference>
<dbReference type="GO" id="GO:0016020">
    <property type="term" value="C:membrane"/>
    <property type="evidence" value="ECO:0007669"/>
    <property type="project" value="UniProtKB-SubCell"/>
</dbReference>
<evidence type="ECO:0000256" key="5">
    <source>
        <dbReference type="ARBA" id="ARBA00022617"/>
    </source>
</evidence>
<evidence type="ECO:0000256" key="11">
    <source>
        <dbReference type="ARBA" id="ARBA00023033"/>
    </source>
</evidence>
<dbReference type="PANTHER" id="PTHR24305:SF166">
    <property type="entry name" value="CYTOCHROME P450 12A4, MITOCHONDRIAL-RELATED"/>
    <property type="match status" value="1"/>
</dbReference>
<dbReference type="Pfam" id="PF00067">
    <property type="entry name" value="p450"/>
    <property type="match status" value="1"/>
</dbReference>
<keyword evidence="9 14" id="KW-0560">Oxidoreductase</keyword>
<dbReference type="AlphaFoldDB" id="A0A166LRZ0"/>
<dbReference type="SUPFAM" id="SSF48264">
    <property type="entry name" value="Cytochrome P450"/>
    <property type="match status" value="1"/>
</dbReference>
<dbReference type="InterPro" id="IPR036396">
    <property type="entry name" value="Cyt_P450_sf"/>
</dbReference>
<comment type="subcellular location">
    <subcellularLocation>
        <location evidence="2">Membrane</location>
    </subcellularLocation>
</comment>
<name>A0A166LRZ0_9AGAM</name>
<evidence type="ECO:0000256" key="7">
    <source>
        <dbReference type="ARBA" id="ARBA00022723"/>
    </source>
</evidence>
<comment type="pathway">
    <text evidence="3">Secondary metabolite biosynthesis; terpenoid biosynthesis.</text>
</comment>
<evidence type="ECO:0000256" key="1">
    <source>
        <dbReference type="ARBA" id="ARBA00001971"/>
    </source>
</evidence>
<dbReference type="PRINTS" id="PR00385">
    <property type="entry name" value="P450"/>
</dbReference>
<organism evidence="15 16">
    <name type="scientific">Athelia psychrophila</name>
    <dbReference type="NCBI Taxonomy" id="1759441"/>
    <lineage>
        <taxon>Eukaryota</taxon>
        <taxon>Fungi</taxon>
        <taxon>Dikarya</taxon>
        <taxon>Basidiomycota</taxon>
        <taxon>Agaricomycotina</taxon>
        <taxon>Agaricomycetes</taxon>
        <taxon>Agaricomycetidae</taxon>
        <taxon>Atheliales</taxon>
        <taxon>Atheliaceae</taxon>
        <taxon>Athelia</taxon>
    </lineage>
</organism>
<dbReference type="CDD" id="cd11069">
    <property type="entry name" value="CYP_FUM15-like"/>
    <property type="match status" value="1"/>
</dbReference>
<sequence length="533" mass="58921">MILQVLWVAVVTGCLVAIYKAAAEVLRRVRSPLGDLPGPKPSHWFLGNFAEILSSNNEIVGEWTARWGPTVSFYSVFRDKSLCTVDAKAVNHILSRSNTFQKPESQSKRLATLFGKGLLFVEGDAHKNQRKFMTPAFGPIQINALTEIFNEKSIELREVLSDLIAKNESVPLRINISNLLSQTTLDIIGKAGFGYDFGSLDTTKPPNELSHAFSGLFKGTKGSGLMGALRMFMPWMMHLPTAARTKRNALKEIMARFGNGLLADAKTALARDESGAQGRDLLSLLVHANTAADIPPSQRLSDEDVLAQVPTFLIAGHETTSVATSWVLFCLTQSPDVQRKLRQELLQVSTDSPSMDELNNLRYLDHVVREVLRLYPPVPMTLREAVEDDMIPLDTPIVDTYGRTRESVRVNKGDLVLISIKMINLSKDTWGPDALEFRPERWDDVPDNAHKVPGVWGNQLTFSAGPRACIGYKFSLVELKALLFALLRAFELELAVPGSDIKGMAGALTQRPFVVSERGKGTQLPLIIRPYAS</sequence>
<keyword evidence="16" id="KW-1185">Reference proteome</keyword>
<comment type="cofactor">
    <cofactor evidence="1 13">
        <name>heme</name>
        <dbReference type="ChEBI" id="CHEBI:30413"/>
    </cofactor>
</comment>
<evidence type="ECO:0000256" key="4">
    <source>
        <dbReference type="ARBA" id="ARBA00010617"/>
    </source>
</evidence>
<keyword evidence="12" id="KW-0472">Membrane</keyword>